<proteinExistence type="predicted"/>
<sequence>MGPMRFLQAMDRARLIASEVFAGVETLTVIIPFRSRGSGEEIPFRLRKTAQAIGLSIANGATTYMPPRDSGEAADEMAGWCRFLFSFEIRNGPEQISCLIWAAVANGMGIRPSFPHMAANYIVDLARGIAMRVYDDRGMDLVAIRPSLLRPSYERFNGWLLDYDRERMAAMFAADPMQ</sequence>
<dbReference type="InterPro" id="IPR024976">
    <property type="entry name" value="DUF3885"/>
</dbReference>
<organism evidence="2 3">
    <name type="scientific">Paracoccus laeviglucosivorans</name>
    <dbReference type="NCBI Taxonomy" id="1197861"/>
    <lineage>
        <taxon>Bacteria</taxon>
        <taxon>Pseudomonadati</taxon>
        <taxon>Pseudomonadota</taxon>
        <taxon>Alphaproteobacteria</taxon>
        <taxon>Rhodobacterales</taxon>
        <taxon>Paracoccaceae</taxon>
        <taxon>Paracoccus</taxon>
    </lineage>
</organism>
<reference evidence="2 3" key="1">
    <citation type="submission" date="2017-05" db="EMBL/GenBank/DDBJ databases">
        <authorList>
            <person name="Varghese N."/>
            <person name="Submissions S."/>
        </authorList>
    </citation>
    <scope>NUCLEOTIDE SEQUENCE [LARGE SCALE GENOMIC DNA]</scope>
    <source>
        <strain evidence="2 3">DSM 100094</strain>
    </source>
</reference>
<dbReference type="Proteomes" id="UP000319014">
    <property type="component" value="Unassembled WGS sequence"/>
</dbReference>
<dbReference type="AlphaFoldDB" id="A0A521CGT3"/>
<dbReference type="Pfam" id="PF13021">
    <property type="entry name" value="DUF3885"/>
    <property type="match status" value="1"/>
</dbReference>
<evidence type="ECO:0000313" key="3">
    <source>
        <dbReference type="Proteomes" id="UP000319014"/>
    </source>
</evidence>
<evidence type="ECO:0000259" key="1">
    <source>
        <dbReference type="Pfam" id="PF13021"/>
    </source>
</evidence>
<dbReference type="EMBL" id="FXTK01000004">
    <property type="protein sequence ID" value="SMO58653.1"/>
    <property type="molecule type" value="Genomic_DNA"/>
</dbReference>
<evidence type="ECO:0000313" key="2">
    <source>
        <dbReference type="EMBL" id="SMO58653.1"/>
    </source>
</evidence>
<keyword evidence="3" id="KW-1185">Reference proteome</keyword>
<gene>
    <name evidence="2" type="ORF">SAMN06265221_104302</name>
</gene>
<name>A0A521CGT3_9RHOB</name>
<feature type="domain" description="DUF3885" evidence="1">
    <location>
        <begin position="5"/>
        <end position="164"/>
    </location>
</feature>
<protein>
    <recommendedName>
        <fullName evidence="1">DUF3885 domain-containing protein</fullName>
    </recommendedName>
</protein>
<accession>A0A521CGT3</accession>